<dbReference type="Proteomes" id="UP000646308">
    <property type="component" value="Unassembled WGS sequence"/>
</dbReference>
<evidence type="ECO:0000313" key="3">
    <source>
        <dbReference type="Proteomes" id="UP000646308"/>
    </source>
</evidence>
<evidence type="ECO:0000313" key="2">
    <source>
        <dbReference type="EMBL" id="NJI01639.1"/>
    </source>
</evidence>
<dbReference type="RefSeq" id="WP_107368314.1">
    <property type="nucleotide sequence ID" value="NZ_CP031266.1"/>
</dbReference>
<dbReference type="PANTHER" id="PTHR48094:SF19">
    <property type="entry name" value="DJ-1_PFPI DOMAIN-CONTAINING PROTEIN"/>
    <property type="match status" value="1"/>
</dbReference>
<evidence type="ECO:0000259" key="1">
    <source>
        <dbReference type="Pfam" id="PF01965"/>
    </source>
</evidence>
<dbReference type="SUPFAM" id="SSF52317">
    <property type="entry name" value="Class I glutamine amidotransferase-like"/>
    <property type="match status" value="1"/>
</dbReference>
<sequence length="198" mass="22618">MKKALFLILDQYADWEMAHLSTILNQHDKWCTKTISLTNNVKSIGGLSVNVDYNIKNYNDDFDLLILVGGNTWNTNNQALLTFIQKAFKKNIVIGAICGAVDYLAKNGLLNDYKHTGNALSLWNDFDKYTGSHYFIAKQVVRDRNLVTANGTASVEFLEHVLKTISFDSNENIHQKIFMINHGFYKYCDIYGDPFDKM</sequence>
<dbReference type="GeneID" id="57690761"/>
<dbReference type="AlphaFoldDB" id="A0A2T4MFX8"/>
<dbReference type="InterPro" id="IPR029062">
    <property type="entry name" value="Class_I_gatase-like"/>
</dbReference>
<dbReference type="InterPro" id="IPR050325">
    <property type="entry name" value="Prot/Nucl_acid_deglycase"/>
</dbReference>
<keyword evidence="2" id="KW-0315">Glutamine amidotransferase</keyword>
<protein>
    <submittedName>
        <fullName evidence="2">Glutamine amidotransferase</fullName>
    </submittedName>
</protein>
<dbReference type="Pfam" id="PF01965">
    <property type="entry name" value="DJ-1_PfpI"/>
    <property type="match status" value="1"/>
</dbReference>
<dbReference type="InterPro" id="IPR002818">
    <property type="entry name" value="DJ-1/PfpI"/>
</dbReference>
<comment type="caution">
    <text evidence="2">The sequence shown here is derived from an EMBL/GenBank/DDBJ whole genome shotgun (WGS) entry which is preliminary data.</text>
</comment>
<dbReference type="EMBL" id="WMFL01000034">
    <property type="protein sequence ID" value="NJI01639.1"/>
    <property type="molecule type" value="Genomic_DNA"/>
</dbReference>
<gene>
    <name evidence="2" type="ORF">GLV84_01950</name>
</gene>
<organism evidence="2 3">
    <name type="scientific">Staphylococcus agnetis</name>
    <dbReference type="NCBI Taxonomy" id="985762"/>
    <lineage>
        <taxon>Bacteria</taxon>
        <taxon>Bacillati</taxon>
        <taxon>Bacillota</taxon>
        <taxon>Bacilli</taxon>
        <taxon>Bacillales</taxon>
        <taxon>Staphylococcaceae</taxon>
        <taxon>Staphylococcus</taxon>
    </lineage>
</organism>
<accession>A0A2T4MFX8</accession>
<feature type="domain" description="DJ-1/PfpI" evidence="1">
    <location>
        <begin position="2"/>
        <end position="163"/>
    </location>
</feature>
<proteinExistence type="predicted"/>
<reference evidence="2" key="1">
    <citation type="submission" date="2019-11" db="EMBL/GenBank/DDBJ databases">
        <title>Whole genome comparisons of Staphylococcus agnetis isolates from cattle and chickens.</title>
        <authorList>
            <person name="Rhoads D."/>
            <person name="Shwani A."/>
            <person name="Adkins P."/>
            <person name="Calcutt M."/>
            <person name="Middleton J."/>
        </authorList>
    </citation>
    <scope>NUCLEOTIDE SEQUENCE</scope>
    <source>
        <strain evidence="2">1387</strain>
    </source>
</reference>
<dbReference type="Gene3D" id="3.40.50.880">
    <property type="match status" value="1"/>
</dbReference>
<dbReference type="CDD" id="cd03140">
    <property type="entry name" value="GATase1_PfpI_3"/>
    <property type="match status" value="1"/>
</dbReference>
<dbReference type="GO" id="GO:0005737">
    <property type="term" value="C:cytoplasm"/>
    <property type="evidence" value="ECO:0007669"/>
    <property type="project" value="TreeGrafter"/>
</dbReference>
<name>A0A2T4MFX8_9STAP</name>
<dbReference type="PANTHER" id="PTHR48094">
    <property type="entry name" value="PROTEIN/NUCLEIC ACID DEGLYCASE DJ-1-RELATED"/>
    <property type="match status" value="1"/>
</dbReference>